<dbReference type="EMBL" id="BMKA01000006">
    <property type="protein sequence ID" value="GGA29700.1"/>
    <property type="molecule type" value="Genomic_DNA"/>
</dbReference>
<sequence length="61" mass="6353">MLVDPAPLAAAPRAARRCGNIAPGKAAPPEGKRGEILSAQLDCEPVSADAVCHPDRDFDDE</sequence>
<evidence type="ECO:0000313" key="2">
    <source>
        <dbReference type="Proteomes" id="UP000628017"/>
    </source>
</evidence>
<gene>
    <name evidence="1" type="ORF">GCM10011498_33630</name>
</gene>
<accession>A0A916VSM7</accession>
<reference evidence="1" key="1">
    <citation type="journal article" date="2014" name="Int. J. Syst. Evol. Microbiol.">
        <title>Complete genome sequence of Corynebacterium casei LMG S-19264T (=DSM 44701T), isolated from a smear-ripened cheese.</title>
        <authorList>
            <consortium name="US DOE Joint Genome Institute (JGI-PGF)"/>
            <person name="Walter F."/>
            <person name="Albersmeier A."/>
            <person name="Kalinowski J."/>
            <person name="Ruckert C."/>
        </authorList>
    </citation>
    <scope>NUCLEOTIDE SEQUENCE</scope>
    <source>
        <strain evidence="1">CGMCC 1.15880</strain>
    </source>
</reference>
<proteinExistence type="predicted"/>
<organism evidence="1 2">
    <name type="scientific">Neptunicoccus cionae</name>
    <dbReference type="NCBI Taxonomy" id="2035344"/>
    <lineage>
        <taxon>Bacteria</taxon>
        <taxon>Pseudomonadati</taxon>
        <taxon>Pseudomonadota</taxon>
        <taxon>Alphaproteobacteria</taxon>
        <taxon>Rhodobacterales</taxon>
        <taxon>Paracoccaceae</taxon>
        <taxon>Neptunicoccus</taxon>
    </lineage>
</organism>
<name>A0A916VSM7_9RHOB</name>
<protein>
    <submittedName>
        <fullName evidence="1">Uncharacterized protein</fullName>
    </submittedName>
</protein>
<keyword evidence="2" id="KW-1185">Reference proteome</keyword>
<comment type="caution">
    <text evidence="1">The sequence shown here is derived from an EMBL/GenBank/DDBJ whole genome shotgun (WGS) entry which is preliminary data.</text>
</comment>
<dbReference type="AlphaFoldDB" id="A0A916VSM7"/>
<dbReference type="Proteomes" id="UP000628017">
    <property type="component" value="Unassembled WGS sequence"/>
</dbReference>
<reference evidence="1" key="2">
    <citation type="submission" date="2020-09" db="EMBL/GenBank/DDBJ databases">
        <authorList>
            <person name="Sun Q."/>
            <person name="Zhou Y."/>
        </authorList>
    </citation>
    <scope>NUCLEOTIDE SEQUENCE</scope>
    <source>
        <strain evidence="1">CGMCC 1.15880</strain>
    </source>
</reference>
<evidence type="ECO:0000313" key="1">
    <source>
        <dbReference type="EMBL" id="GGA29700.1"/>
    </source>
</evidence>